<dbReference type="GO" id="GO:0016301">
    <property type="term" value="F:kinase activity"/>
    <property type="evidence" value="ECO:0007669"/>
    <property type="project" value="UniProtKB-KW"/>
</dbReference>
<comment type="caution">
    <text evidence="1">The sequence shown here is derived from an EMBL/GenBank/DDBJ whole genome shotgun (WGS) entry which is preliminary data.</text>
</comment>
<accession>A0A511Z020</accession>
<keyword evidence="1" id="KW-0808">Transferase</keyword>
<keyword evidence="1" id="KW-0418">Kinase</keyword>
<dbReference type="NCBIfam" id="NF006743">
    <property type="entry name" value="PRK09270.1-2"/>
    <property type="match status" value="1"/>
</dbReference>
<evidence type="ECO:0000313" key="2">
    <source>
        <dbReference type="Proteomes" id="UP000321484"/>
    </source>
</evidence>
<reference evidence="1 2" key="1">
    <citation type="submission" date="2019-07" db="EMBL/GenBank/DDBJ databases">
        <title>Whole genome shotgun sequence of Actinotalea fermentans NBRC 105374.</title>
        <authorList>
            <person name="Hosoyama A."/>
            <person name="Uohara A."/>
            <person name="Ohji S."/>
            <person name="Ichikawa N."/>
        </authorList>
    </citation>
    <scope>NUCLEOTIDE SEQUENCE [LARGE SCALE GENOMIC DNA]</scope>
    <source>
        <strain evidence="1 2">NBRC 105374</strain>
    </source>
</reference>
<name>A0A511Z020_9CELL</name>
<dbReference type="Proteomes" id="UP000321484">
    <property type="component" value="Unassembled WGS sequence"/>
</dbReference>
<dbReference type="SUPFAM" id="SSF52540">
    <property type="entry name" value="P-loop containing nucleoside triphosphate hydrolases"/>
    <property type="match status" value="1"/>
</dbReference>
<keyword evidence="2" id="KW-1185">Reference proteome</keyword>
<sequence length="225" mass="23139">MTGPAPAPVPVPDPAPVPVLGLGEAIARARAMAAGGERVVLGIAGAPGAGKSTLAGAVADSVGLAAVDVPMDGFHLAQAELDRLGRADRKGAPDTFDAAGFVALLRRIRDQRPGDAVVYAPAFDRTLEEPVAGAIPVEADVPLVIVEGNYLLVPDGAFAGVRPLLDECWFVEVDDALRLDRLTARHAAHGKAPAAAAAWARGPDERNARLVAGTRHRADAVVRLA</sequence>
<organism evidence="1 2">
    <name type="scientific">Actinotalea fermentans</name>
    <dbReference type="NCBI Taxonomy" id="43671"/>
    <lineage>
        <taxon>Bacteria</taxon>
        <taxon>Bacillati</taxon>
        <taxon>Actinomycetota</taxon>
        <taxon>Actinomycetes</taxon>
        <taxon>Micrococcales</taxon>
        <taxon>Cellulomonadaceae</taxon>
        <taxon>Actinotalea</taxon>
    </lineage>
</organism>
<proteinExistence type="predicted"/>
<protein>
    <submittedName>
        <fullName evidence="1">Nucleoside/nucleotide kinase family protein</fullName>
    </submittedName>
</protein>
<dbReference type="InterPro" id="IPR027417">
    <property type="entry name" value="P-loop_NTPase"/>
</dbReference>
<dbReference type="AlphaFoldDB" id="A0A511Z020"/>
<dbReference type="RefSeq" id="WP_146819784.1">
    <property type="nucleotide sequence ID" value="NZ_BJYK01000009.1"/>
</dbReference>
<dbReference type="PANTHER" id="PTHR10285">
    <property type="entry name" value="URIDINE KINASE"/>
    <property type="match status" value="1"/>
</dbReference>
<dbReference type="OrthoDB" id="3192509at2"/>
<dbReference type="Gene3D" id="3.40.50.300">
    <property type="entry name" value="P-loop containing nucleotide triphosphate hydrolases"/>
    <property type="match status" value="2"/>
</dbReference>
<gene>
    <name evidence="1" type="ORF">AFE02nite_25320</name>
</gene>
<evidence type="ECO:0000313" key="1">
    <source>
        <dbReference type="EMBL" id="GEN80798.1"/>
    </source>
</evidence>
<dbReference type="EMBL" id="BJYK01000009">
    <property type="protein sequence ID" value="GEN80798.1"/>
    <property type="molecule type" value="Genomic_DNA"/>
</dbReference>